<keyword evidence="1" id="KW-0677">Repeat</keyword>
<dbReference type="PANTHER" id="PTHR24173">
    <property type="entry name" value="ANKYRIN REPEAT CONTAINING"/>
    <property type="match status" value="1"/>
</dbReference>
<dbReference type="SMART" id="SM00248">
    <property type="entry name" value="ANK"/>
    <property type="match status" value="2"/>
</dbReference>
<gene>
    <name evidence="4" type="ORF">NYR99_07385</name>
</gene>
<evidence type="ECO:0000313" key="4">
    <source>
        <dbReference type="EMBL" id="WOB27741.1"/>
    </source>
</evidence>
<dbReference type="Gene3D" id="1.25.40.20">
    <property type="entry name" value="Ankyrin repeat-containing domain"/>
    <property type="match status" value="2"/>
</dbReference>
<dbReference type="Pfam" id="PF13637">
    <property type="entry name" value="Ank_4"/>
    <property type="match status" value="1"/>
</dbReference>
<dbReference type="Pfam" id="PF12796">
    <property type="entry name" value="Ank_2"/>
    <property type="match status" value="1"/>
</dbReference>
<evidence type="ECO:0000256" key="1">
    <source>
        <dbReference type="ARBA" id="ARBA00022737"/>
    </source>
</evidence>
<proteinExistence type="predicted"/>
<dbReference type="InterPro" id="IPR036770">
    <property type="entry name" value="Ankyrin_rpt-contain_sf"/>
</dbReference>
<dbReference type="InterPro" id="IPR002110">
    <property type="entry name" value="Ankyrin_rpt"/>
</dbReference>
<dbReference type="EMBL" id="CP103840">
    <property type="protein sequence ID" value="WOB27741.1"/>
    <property type="molecule type" value="Genomic_DNA"/>
</dbReference>
<dbReference type="SUPFAM" id="SSF48403">
    <property type="entry name" value="Ankyrin repeat"/>
    <property type="match status" value="1"/>
</dbReference>
<reference evidence="4 5" key="1">
    <citation type="submission" date="2022-08" db="EMBL/GenBank/DDBJ databases">
        <title>Whole genome sequencing-based tracing of a 2022 introduction and outbreak of Xanthomonas hortorum pv. pelargonii.</title>
        <authorList>
            <person name="Iruegas-Bocardo F."/>
            <person name="Weisberg A.K."/>
            <person name="Riutta E.R."/>
            <person name="Kilday K."/>
            <person name="Bonkowski J.C."/>
            <person name="Creswell T."/>
            <person name="Daughtrey M.L."/>
            <person name="Rane K."/>
            <person name="Grunwald N.J."/>
            <person name="Chang J.H."/>
            <person name="Putnam M.L."/>
        </authorList>
    </citation>
    <scope>NUCLEOTIDE SEQUENCE [LARGE SCALE GENOMIC DNA]</scope>
    <source>
        <strain evidence="4 5">22-325</strain>
    </source>
</reference>
<keyword evidence="5" id="KW-1185">Reference proteome</keyword>
<feature type="repeat" description="ANK" evidence="3">
    <location>
        <begin position="49"/>
        <end position="85"/>
    </location>
</feature>
<organism evidence="4 5">
    <name type="scientific">Xanthomonas dyei</name>
    <dbReference type="NCBI Taxonomy" id="743699"/>
    <lineage>
        <taxon>Bacteria</taxon>
        <taxon>Pseudomonadati</taxon>
        <taxon>Pseudomonadota</taxon>
        <taxon>Gammaproteobacteria</taxon>
        <taxon>Lysobacterales</taxon>
        <taxon>Lysobacteraceae</taxon>
        <taxon>Xanthomonas</taxon>
    </lineage>
</organism>
<evidence type="ECO:0000256" key="3">
    <source>
        <dbReference type="PROSITE-ProRule" id="PRU00023"/>
    </source>
</evidence>
<dbReference type="PROSITE" id="PS50088">
    <property type="entry name" value="ANK_REPEAT"/>
    <property type="match status" value="2"/>
</dbReference>
<dbReference type="GeneID" id="95583683"/>
<name>A0ABZ0DG75_9XANT</name>
<sequence>MSILDIEKNYAALRELLAEGADPNAQNAQGDTPLHWAVRVHQSNTRDGQGDTPMHVAAKRLRRNTNATTVSALLAAGADPNLRNTAGVSVLYEAAIGGNLDQVKALLAAGAEMSDAERARFYEDGWKQSHVCDYLQQLEHSAERSQFLDYALPAAVKTSPARHRF</sequence>
<evidence type="ECO:0000313" key="5">
    <source>
        <dbReference type="Proteomes" id="UP001304534"/>
    </source>
</evidence>
<evidence type="ECO:0000256" key="2">
    <source>
        <dbReference type="ARBA" id="ARBA00023043"/>
    </source>
</evidence>
<feature type="repeat" description="ANK" evidence="3">
    <location>
        <begin position="86"/>
        <end position="118"/>
    </location>
</feature>
<dbReference type="PROSITE" id="PS50297">
    <property type="entry name" value="ANK_REP_REGION"/>
    <property type="match status" value="1"/>
</dbReference>
<protein>
    <submittedName>
        <fullName evidence="4">Ankyrin repeat domain-containing protein</fullName>
    </submittedName>
</protein>
<dbReference type="PANTHER" id="PTHR24173:SF74">
    <property type="entry name" value="ANKYRIN REPEAT DOMAIN-CONTAINING PROTEIN 16"/>
    <property type="match status" value="1"/>
</dbReference>
<dbReference type="Proteomes" id="UP001304534">
    <property type="component" value="Chromosome"/>
</dbReference>
<dbReference type="RefSeq" id="WP_316691572.1">
    <property type="nucleotide sequence ID" value="NZ_CP103837.1"/>
</dbReference>
<accession>A0ABZ0DG75</accession>
<keyword evidence="2 3" id="KW-0040">ANK repeat</keyword>